<dbReference type="Pfam" id="PF12697">
    <property type="entry name" value="Abhydrolase_6"/>
    <property type="match status" value="1"/>
</dbReference>
<dbReference type="SUPFAM" id="SSF53474">
    <property type="entry name" value="alpha/beta-Hydrolases"/>
    <property type="match status" value="1"/>
</dbReference>
<dbReference type="InterPro" id="IPR000639">
    <property type="entry name" value="Epox_hydrolase-like"/>
</dbReference>
<dbReference type="RefSeq" id="WP_344565928.1">
    <property type="nucleotide sequence ID" value="NZ_BAAARJ010000008.1"/>
</dbReference>
<feature type="region of interest" description="Disordered" evidence="1">
    <location>
        <begin position="109"/>
        <end position="135"/>
    </location>
</feature>
<dbReference type="InterPro" id="IPR029058">
    <property type="entry name" value="AB_hydrolase_fold"/>
</dbReference>
<sequence>MSDGRGSTGIARGPGGRDDGSGRGHGQGPGRGHPGLSYDDAGEGSNLVLLHGVGLDRHMWDRCRRALAARHRTLAVDLRGHGSSPPAPPGVTLTELAQDVLDVLDVLDRPVDAGGSAGPGGRGGRDGPDGGGLPRGPAHLVGFSLGALVAAQTALLRPAAVASLTLVSSVAGRSEQESREVRLRLERARHDFPASVAAATDRWFSAEWQAAEPELAAAVRATLLAQDRPSYLACYEVFARADRELWARLPGIAVPTLAVTGEADPGSTPEMTRRLAHAIPGARGVVVPGARHLLPLEAPGSLTTEIIRHTTEVDRDRSTATAP</sequence>
<keyword evidence="4" id="KW-1185">Reference proteome</keyword>
<dbReference type="EMBL" id="BAAARJ010000008">
    <property type="protein sequence ID" value="GAA2613408.1"/>
    <property type="molecule type" value="Genomic_DNA"/>
</dbReference>
<dbReference type="PRINTS" id="PR00412">
    <property type="entry name" value="EPOXHYDRLASE"/>
</dbReference>
<keyword evidence="3" id="KW-0378">Hydrolase</keyword>
<name>A0ABN3Q5N2_9ACTN</name>
<gene>
    <name evidence="3" type="ORF">GCM10009863_28910</name>
</gene>
<evidence type="ECO:0000259" key="2">
    <source>
        <dbReference type="Pfam" id="PF12697"/>
    </source>
</evidence>
<accession>A0ABN3Q5N2</accession>
<reference evidence="3 4" key="1">
    <citation type="journal article" date="2019" name="Int. J. Syst. Evol. Microbiol.">
        <title>The Global Catalogue of Microorganisms (GCM) 10K type strain sequencing project: providing services to taxonomists for standard genome sequencing and annotation.</title>
        <authorList>
            <consortium name="The Broad Institute Genomics Platform"/>
            <consortium name="The Broad Institute Genome Sequencing Center for Infectious Disease"/>
            <person name="Wu L."/>
            <person name="Ma J."/>
        </authorList>
    </citation>
    <scope>NUCLEOTIDE SEQUENCE [LARGE SCALE GENOMIC DNA]</scope>
    <source>
        <strain evidence="3 4">JCM 16373</strain>
    </source>
</reference>
<feature type="region of interest" description="Disordered" evidence="1">
    <location>
        <begin position="1"/>
        <end position="39"/>
    </location>
</feature>
<dbReference type="Proteomes" id="UP001501447">
    <property type="component" value="Unassembled WGS sequence"/>
</dbReference>
<dbReference type="GO" id="GO:0016787">
    <property type="term" value="F:hydrolase activity"/>
    <property type="evidence" value="ECO:0007669"/>
    <property type="project" value="UniProtKB-KW"/>
</dbReference>
<evidence type="ECO:0000313" key="3">
    <source>
        <dbReference type="EMBL" id="GAA2613408.1"/>
    </source>
</evidence>
<dbReference type="PANTHER" id="PTHR43194">
    <property type="entry name" value="HYDROLASE ALPHA/BETA FOLD FAMILY"/>
    <property type="match status" value="1"/>
</dbReference>
<feature type="compositionally biased region" description="Gly residues" evidence="1">
    <location>
        <begin position="23"/>
        <end position="33"/>
    </location>
</feature>
<feature type="domain" description="AB hydrolase-1" evidence="2">
    <location>
        <begin position="47"/>
        <end position="299"/>
    </location>
</feature>
<proteinExistence type="predicted"/>
<dbReference type="PANTHER" id="PTHR43194:SF2">
    <property type="entry name" value="PEROXISOMAL MEMBRANE PROTEIN LPX1"/>
    <property type="match status" value="1"/>
</dbReference>
<evidence type="ECO:0000313" key="4">
    <source>
        <dbReference type="Proteomes" id="UP001501447"/>
    </source>
</evidence>
<protein>
    <submittedName>
        <fullName evidence="3">Alpha/beta fold hydrolase</fullName>
    </submittedName>
</protein>
<dbReference type="Gene3D" id="3.40.50.1820">
    <property type="entry name" value="alpha/beta hydrolase"/>
    <property type="match status" value="1"/>
</dbReference>
<evidence type="ECO:0000256" key="1">
    <source>
        <dbReference type="SAM" id="MobiDB-lite"/>
    </source>
</evidence>
<dbReference type="InterPro" id="IPR050228">
    <property type="entry name" value="Carboxylesterase_BioH"/>
</dbReference>
<dbReference type="InterPro" id="IPR000073">
    <property type="entry name" value="AB_hydrolase_1"/>
</dbReference>
<organism evidence="3 4">
    <name type="scientific">Streptomyces axinellae</name>
    <dbReference type="NCBI Taxonomy" id="552788"/>
    <lineage>
        <taxon>Bacteria</taxon>
        <taxon>Bacillati</taxon>
        <taxon>Actinomycetota</taxon>
        <taxon>Actinomycetes</taxon>
        <taxon>Kitasatosporales</taxon>
        <taxon>Streptomycetaceae</taxon>
        <taxon>Streptomyces</taxon>
    </lineage>
</organism>
<comment type="caution">
    <text evidence="3">The sequence shown here is derived from an EMBL/GenBank/DDBJ whole genome shotgun (WGS) entry which is preliminary data.</text>
</comment>